<evidence type="ECO:0000259" key="1">
    <source>
        <dbReference type="Pfam" id="PF10545"/>
    </source>
</evidence>
<sequence>MLLIELVREQEAIWNPNAPSYSRAELKFEAWRRVQDQMRLKGFDFTGEISGITFLCTGRKT</sequence>
<reference evidence="2 3" key="1">
    <citation type="submission" date="2014-03" db="EMBL/GenBank/DDBJ databases">
        <title>Draft genome of the hookworm Oesophagostomum dentatum.</title>
        <authorList>
            <person name="Mitreva M."/>
        </authorList>
    </citation>
    <scope>NUCLEOTIDE SEQUENCE [LARGE SCALE GENOMIC DNA]</scope>
    <source>
        <strain evidence="2 3">OD-Hann</strain>
    </source>
</reference>
<gene>
    <name evidence="2" type="ORF">OESDEN_16191</name>
</gene>
<proteinExistence type="predicted"/>
<organism evidence="2 3">
    <name type="scientific">Oesophagostomum dentatum</name>
    <name type="common">Nodular worm</name>
    <dbReference type="NCBI Taxonomy" id="61180"/>
    <lineage>
        <taxon>Eukaryota</taxon>
        <taxon>Metazoa</taxon>
        <taxon>Ecdysozoa</taxon>
        <taxon>Nematoda</taxon>
        <taxon>Chromadorea</taxon>
        <taxon>Rhabditida</taxon>
        <taxon>Rhabditina</taxon>
        <taxon>Rhabditomorpha</taxon>
        <taxon>Strongyloidea</taxon>
        <taxon>Strongylidae</taxon>
        <taxon>Oesophagostomum</taxon>
    </lineage>
</organism>
<feature type="domain" description="MADF" evidence="1">
    <location>
        <begin position="3"/>
        <end position="39"/>
    </location>
</feature>
<protein>
    <recommendedName>
        <fullName evidence="1">MADF domain-containing protein</fullName>
    </recommendedName>
</protein>
<dbReference type="EMBL" id="KN570157">
    <property type="protein sequence ID" value="KHJ84099.1"/>
    <property type="molecule type" value="Genomic_DNA"/>
</dbReference>
<dbReference type="AlphaFoldDB" id="A0A0B1SGR5"/>
<name>A0A0B1SGR5_OESDE</name>
<dbReference type="Pfam" id="PF10545">
    <property type="entry name" value="MADF_DNA_bdg"/>
    <property type="match status" value="1"/>
</dbReference>
<keyword evidence="3" id="KW-1185">Reference proteome</keyword>
<dbReference type="InterPro" id="IPR006578">
    <property type="entry name" value="MADF-dom"/>
</dbReference>
<dbReference type="Proteomes" id="UP000053660">
    <property type="component" value="Unassembled WGS sequence"/>
</dbReference>
<accession>A0A0B1SGR5</accession>
<evidence type="ECO:0000313" key="3">
    <source>
        <dbReference type="Proteomes" id="UP000053660"/>
    </source>
</evidence>
<evidence type="ECO:0000313" key="2">
    <source>
        <dbReference type="EMBL" id="KHJ84099.1"/>
    </source>
</evidence>
<dbReference type="OrthoDB" id="6159213at2759"/>